<sequence>MAELHISRPNPDSTSILPYAVTDINHTSPSESPATKLKNLFSRRQSKTVEQSSTTSSHPDSGYASLDSGSSQDKGKTSKLNYVNLPISQQQQDRFRDIRCLFADSLLDAVPGDASMKIRWVGLDEPSAQLCIVVQCCDKRAVRKAKKFFHQDHVREEVEKDFIIHVIPGLRRLNGGLKVFKKPGLNGGQLNGTMIRIEGQNKSKISTLGGLVSVKVKGITTLYGFTAGHSVPRRDASVDASSQDSRESDESDPEDSDTSSETSEVFNGDDTDSSNPAHTASVCSEQAEISKEIGYVTQHSFENCNNSRSNYDWALIHLLDSTYTSGGSPANINENSAPKGTQSRTLPLQVAQTNWTQYPNGVRVYAMTTRGQCHGLLVSNASCIRIAPGTEAVETLDFIPNPHTDECITRRPFMLRPGDSGSWVIREDTGEVFQDIQTKLGADEISIPSQQRWLSATESTQQATGVVAGTDPAQRLYESLWAPRAPGMETSHTPGLFLSGWYEPADQEQWANTLETFDYQIAMTSEPSTHTNSSHANGSNTTTESTVSTELSSHGSTYIRQPVSQFAVDKPSITDEYLVGIGTDEYHSDDASDSDFLGGFPTYTSSRAMSSLQDMEEAFNTASQPTWHFSSNPDEYDDQMATKVTIIGDSAFRGTHLRAERDRGDPVRKWKCIDPASQGLRASAPVILPLDKCRACVSGKQYSSHHSAAAHLRRIHFRDRSAHTKSGPATQDASKGDQLSMTDLKTWMKEIKVYPNAPEPMKSRDQDSGIGDMYSSA</sequence>
<feature type="region of interest" description="Disordered" evidence="1">
    <location>
        <begin position="41"/>
        <end position="77"/>
    </location>
</feature>
<dbReference type="Proteomes" id="UP001396898">
    <property type="component" value="Unassembled WGS sequence"/>
</dbReference>
<feature type="region of interest" description="Disordered" evidence="1">
    <location>
        <begin position="234"/>
        <end position="283"/>
    </location>
</feature>
<feature type="compositionally biased region" description="Polar residues" evidence="1">
    <location>
        <begin position="48"/>
        <end position="59"/>
    </location>
</feature>
<feature type="region of interest" description="Disordered" evidence="1">
    <location>
        <begin position="755"/>
        <end position="777"/>
    </location>
</feature>
<feature type="compositionally biased region" description="Acidic residues" evidence="1">
    <location>
        <begin position="247"/>
        <end position="258"/>
    </location>
</feature>
<feature type="compositionally biased region" description="Polar residues" evidence="1">
    <location>
        <begin position="67"/>
        <end position="77"/>
    </location>
</feature>
<proteinExistence type="predicted"/>
<comment type="caution">
    <text evidence="3">The sequence shown here is derived from an EMBL/GenBank/DDBJ whole genome shotgun (WGS) entry which is preliminary data.</text>
</comment>
<keyword evidence="4" id="KW-1185">Reference proteome</keyword>
<dbReference type="PANTHER" id="PTHR42031">
    <property type="entry name" value="KEY LIME PATHOGENICITY PROTEIN"/>
    <property type="match status" value="1"/>
</dbReference>
<dbReference type="PANTHER" id="PTHR42031:SF1">
    <property type="entry name" value="KEY LIME PATHOGENICITY PROTEIN"/>
    <property type="match status" value="1"/>
</dbReference>
<feature type="compositionally biased region" description="Polar residues" evidence="1">
    <location>
        <begin position="526"/>
        <end position="538"/>
    </location>
</feature>
<dbReference type="EMBL" id="JAQQWI010000018">
    <property type="protein sequence ID" value="KAK8002077.1"/>
    <property type="molecule type" value="Genomic_DNA"/>
</dbReference>
<gene>
    <name evidence="3" type="ORF">PG991_014299</name>
</gene>
<feature type="compositionally biased region" description="Polar residues" evidence="1">
    <location>
        <begin position="273"/>
        <end position="283"/>
    </location>
</feature>
<reference evidence="3 4" key="1">
    <citation type="submission" date="2023-01" db="EMBL/GenBank/DDBJ databases">
        <title>Analysis of 21 Apiospora genomes using comparative genomics revels a genus with tremendous synthesis potential of carbohydrate active enzymes and secondary metabolites.</title>
        <authorList>
            <person name="Sorensen T."/>
        </authorList>
    </citation>
    <scope>NUCLEOTIDE SEQUENCE [LARGE SCALE GENOMIC DNA]</scope>
    <source>
        <strain evidence="3 4">CBS 20057</strain>
    </source>
</reference>
<evidence type="ECO:0000256" key="1">
    <source>
        <dbReference type="SAM" id="MobiDB-lite"/>
    </source>
</evidence>
<dbReference type="Pfam" id="PF25438">
    <property type="entry name" value="DUF7896"/>
    <property type="match status" value="1"/>
</dbReference>
<protein>
    <recommendedName>
        <fullName evidence="2">DUF7896 domain-containing protein</fullName>
    </recommendedName>
</protein>
<feature type="region of interest" description="Disordered" evidence="1">
    <location>
        <begin position="526"/>
        <end position="547"/>
    </location>
</feature>
<evidence type="ECO:0000313" key="3">
    <source>
        <dbReference type="EMBL" id="KAK8002077.1"/>
    </source>
</evidence>
<evidence type="ECO:0000313" key="4">
    <source>
        <dbReference type="Proteomes" id="UP001396898"/>
    </source>
</evidence>
<name>A0ABR1R8J0_9PEZI</name>
<accession>A0ABR1R8J0</accession>
<feature type="domain" description="DUF7896" evidence="2">
    <location>
        <begin position="667"/>
        <end position="751"/>
    </location>
</feature>
<evidence type="ECO:0000259" key="2">
    <source>
        <dbReference type="Pfam" id="PF25438"/>
    </source>
</evidence>
<dbReference type="InterPro" id="IPR057218">
    <property type="entry name" value="DUF7896"/>
</dbReference>
<organism evidence="3 4">
    <name type="scientific">Apiospora marii</name>
    <dbReference type="NCBI Taxonomy" id="335849"/>
    <lineage>
        <taxon>Eukaryota</taxon>
        <taxon>Fungi</taxon>
        <taxon>Dikarya</taxon>
        <taxon>Ascomycota</taxon>
        <taxon>Pezizomycotina</taxon>
        <taxon>Sordariomycetes</taxon>
        <taxon>Xylariomycetidae</taxon>
        <taxon>Amphisphaeriales</taxon>
        <taxon>Apiosporaceae</taxon>
        <taxon>Apiospora</taxon>
    </lineage>
</organism>